<dbReference type="EMBL" id="BKCJ010009080">
    <property type="protein sequence ID" value="GEU85303.1"/>
    <property type="molecule type" value="Genomic_DNA"/>
</dbReference>
<accession>A0A6L2NGG7</accession>
<evidence type="ECO:0000313" key="1">
    <source>
        <dbReference type="EMBL" id="GEU85303.1"/>
    </source>
</evidence>
<protein>
    <submittedName>
        <fullName evidence="1">Uncharacterized protein</fullName>
    </submittedName>
</protein>
<gene>
    <name evidence="1" type="ORF">Tci_057281</name>
</gene>
<organism evidence="1">
    <name type="scientific">Tanacetum cinerariifolium</name>
    <name type="common">Dalmatian daisy</name>
    <name type="synonym">Chrysanthemum cinerariifolium</name>
    <dbReference type="NCBI Taxonomy" id="118510"/>
    <lineage>
        <taxon>Eukaryota</taxon>
        <taxon>Viridiplantae</taxon>
        <taxon>Streptophyta</taxon>
        <taxon>Embryophyta</taxon>
        <taxon>Tracheophyta</taxon>
        <taxon>Spermatophyta</taxon>
        <taxon>Magnoliopsida</taxon>
        <taxon>eudicotyledons</taxon>
        <taxon>Gunneridae</taxon>
        <taxon>Pentapetalae</taxon>
        <taxon>asterids</taxon>
        <taxon>campanulids</taxon>
        <taxon>Asterales</taxon>
        <taxon>Asteraceae</taxon>
        <taxon>Asteroideae</taxon>
        <taxon>Anthemideae</taxon>
        <taxon>Anthemidinae</taxon>
        <taxon>Tanacetum</taxon>
    </lineage>
</organism>
<proteinExistence type="predicted"/>
<reference evidence="1" key="1">
    <citation type="journal article" date="2019" name="Sci. Rep.">
        <title>Draft genome of Tanacetum cinerariifolium, the natural source of mosquito coil.</title>
        <authorList>
            <person name="Yamashiro T."/>
            <person name="Shiraishi A."/>
            <person name="Satake H."/>
            <person name="Nakayama K."/>
        </authorList>
    </citation>
    <scope>NUCLEOTIDE SEQUENCE</scope>
</reference>
<name>A0A6L2NGG7_TANCI</name>
<dbReference type="AlphaFoldDB" id="A0A6L2NGG7"/>
<comment type="caution">
    <text evidence="1">The sequence shown here is derived from an EMBL/GenBank/DDBJ whole genome shotgun (WGS) entry which is preliminary data.</text>
</comment>
<sequence>MAVYVFMAACEGVEGVRCYGRRCGNEIGLREYMAEKIMEISGVVDQERDCKENSNIFSQGRSKRRLVHEVLSASGGAVWEGAEVVHLQAEETKLEYLRNIVTNSRETPS</sequence>